<dbReference type="GO" id="GO:0005509">
    <property type="term" value="F:calcium ion binding"/>
    <property type="evidence" value="ECO:0007669"/>
    <property type="project" value="InterPro"/>
</dbReference>
<dbReference type="Gene3D" id="1.10.238.10">
    <property type="entry name" value="EF-hand"/>
    <property type="match status" value="1"/>
</dbReference>
<dbReference type="InterPro" id="IPR011992">
    <property type="entry name" value="EF-hand-dom_pair"/>
</dbReference>
<sequence>MVVAPRPKPGEEHLIKFHEDPRRTIPVEYQGQFTIWEAYDLIEKFQHYDADGSGCIDAEELKLLLADFDAEPATIDKIMGAIDGNRNGQVEFDEFAALVAKVRRYRPEQLLPMQAMKGAVSADAPSMFKLRGGAVLDRNLGPNFPVRYTPNPRYKVETPPEPLEARAISLRERQGQKGTAVSYQTPAEFKIPLVQVEPPMNQVKHMVPDSGYGWSENKWDGPWDMPATYMVPSGREPGIITTSTEDRMYGTVKGQYPDHVKQRRDSRLLEQSKMMQG</sequence>
<keyword evidence="1" id="KW-0106">Calcium</keyword>
<comment type="caution">
    <text evidence="3">The sequence shown here is derived from an EMBL/GenBank/DDBJ whole genome shotgun (WGS) entry which is preliminary data.</text>
</comment>
<dbReference type="PROSITE" id="PS50222">
    <property type="entry name" value="EF_HAND_2"/>
    <property type="match status" value="1"/>
</dbReference>
<evidence type="ECO:0000313" key="3">
    <source>
        <dbReference type="EMBL" id="GMI20848.1"/>
    </source>
</evidence>
<dbReference type="OrthoDB" id="26525at2759"/>
<dbReference type="SUPFAM" id="SSF47473">
    <property type="entry name" value="EF-hand"/>
    <property type="match status" value="1"/>
</dbReference>
<dbReference type="InterPro" id="IPR018247">
    <property type="entry name" value="EF_Hand_1_Ca_BS"/>
</dbReference>
<protein>
    <recommendedName>
        <fullName evidence="2">EF-hand domain-containing protein</fullName>
    </recommendedName>
</protein>
<proteinExistence type="predicted"/>
<dbReference type="SMART" id="SM00054">
    <property type="entry name" value="EFh"/>
    <property type="match status" value="2"/>
</dbReference>
<accession>A0A9W7FUP0</accession>
<dbReference type="CDD" id="cd00051">
    <property type="entry name" value="EFh"/>
    <property type="match status" value="1"/>
</dbReference>
<dbReference type="Proteomes" id="UP001165065">
    <property type="component" value="Unassembled WGS sequence"/>
</dbReference>
<evidence type="ECO:0000256" key="1">
    <source>
        <dbReference type="ARBA" id="ARBA00022837"/>
    </source>
</evidence>
<dbReference type="InterPro" id="IPR002048">
    <property type="entry name" value="EF_hand_dom"/>
</dbReference>
<evidence type="ECO:0000259" key="2">
    <source>
        <dbReference type="PROSITE" id="PS50222"/>
    </source>
</evidence>
<dbReference type="AlphaFoldDB" id="A0A9W7FUP0"/>
<evidence type="ECO:0000313" key="4">
    <source>
        <dbReference type="Proteomes" id="UP001165065"/>
    </source>
</evidence>
<dbReference type="Pfam" id="PF13499">
    <property type="entry name" value="EF-hand_7"/>
    <property type="match status" value="1"/>
</dbReference>
<keyword evidence="4" id="KW-1185">Reference proteome</keyword>
<organism evidence="3 4">
    <name type="scientific">Triparma columacea</name>
    <dbReference type="NCBI Taxonomy" id="722753"/>
    <lineage>
        <taxon>Eukaryota</taxon>
        <taxon>Sar</taxon>
        <taxon>Stramenopiles</taxon>
        <taxon>Ochrophyta</taxon>
        <taxon>Bolidophyceae</taxon>
        <taxon>Parmales</taxon>
        <taxon>Triparmaceae</taxon>
        <taxon>Triparma</taxon>
    </lineage>
</organism>
<dbReference type="EMBL" id="BRYA01000523">
    <property type="protein sequence ID" value="GMI20848.1"/>
    <property type="molecule type" value="Genomic_DNA"/>
</dbReference>
<gene>
    <name evidence="3" type="ORF">TrCOL_g13630</name>
</gene>
<name>A0A9W7FUP0_9STRA</name>
<reference evidence="4" key="1">
    <citation type="journal article" date="2023" name="Commun. Biol.">
        <title>Genome analysis of Parmales, the sister group of diatoms, reveals the evolutionary specialization of diatoms from phago-mixotrophs to photoautotrophs.</title>
        <authorList>
            <person name="Ban H."/>
            <person name="Sato S."/>
            <person name="Yoshikawa S."/>
            <person name="Yamada K."/>
            <person name="Nakamura Y."/>
            <person name="Ichinomiya M."/>
            <person name="Sato N."/>
            <person name="Blanc-Mathieu R."/>
            <person name="Endo H."/>
            <person name="Kuwata A."/>
            <person name="Ogata H."/>
        </authorList>
    </citation>
    <scope>NUCLEOTIDE SEQUENCE [LARGE SCALE GENOMIC DNA]</scope>
</reference>
<feature type="domain" description="EF-hand" evidence="2">
    <location>
        <begin position="40"/>
        <end position="71"/>
    </location>
</feature>
<dbReference type="PROSITE" id="PS00018">
    <property type="entry name" value="EF_HAND_1"/>
    <property type="match status" value="2"/>
</dbReference>